<dbReference type="RefSeq" id="WP_261755839.1">
    <property type="nucleotide sequence ID" value="NZ_CP104562.2"/>
</dbReference>
<dbReference type="Proteomes" id="UP001064933">
    <property type="component" value="Chromosome"/>
</dbReference>
<organism evidence="3 4">
    <name type="scientific">Roseateles amylovorans</name>
    <dbReference type="NCBI Taxonomy" id="2978473"/>
    <lineage>
        <taxon>Bacteria</taxon>
        <taxon>Pseudomonadati</taxon>
        <taxon>Pseudomonadota</taxon>
        <taxon>Betaproteobacteria</taxon>
        <taxon>Burkholderiales</taxon>
        <taxon>Sphaerotilaceae</taxon>
        <taxon>Roseateles</taxon>
    </lineage>
</organism>
<sequence length="394" mass="43105">MTLAINGGPRVRSQDFPAWPQFDHTEEEALLRSLRQGQWWRVSGKENTAFESEYAHYHGAPFAVTVTNGTVALELALQAAGIQPGDEVIVPAFTFVSTSMACQRVGAIAVPADVRPDSYGIDPEAVRRKITDRTRAIIPVHLSGHFCDMTAVMAIAEAHGLVVIQDAAHANGARGEGGKRIGDWHTLACFSFQNFKLMTAGEGGLVLCPTEELRDRVYLYSNCGRPAGDRSYNHTVVGTNGRLNEFSAAVLRAQLARLAQQSERREANARLLSEVLAAESRVTVQGHTAHATQHPHYMYMLTLNPDDGRVPDRNRIVDCLIAEGIPAYRAYQALYRIPSFWLAPAPSTSQAQLIAECPVTEHIAAQGIWIHHRALLGSVEDTLDIARAITKVLG</sequence>
<reference evidence="3" key="1">
    <citation type="submission" date="2022-10" db="EMBL/GenBank/DDBJ databases">
        <title>Characterization and whole genome sequencing of a new Roseateles species, isolated from fresh water.</title>
        <authorList>
            <person name="Guliayeva D.Y."/>
            <person name="Akhremchuk A.E."/>
            <person name="Sikolenko M.A."/>
            <person name="Valentovich L.N."/>
            <person name="Sidarenka A.V."/>
        </authorList>
    </citation>
    <scope>NUCLEOTIDE SEQUENCE</scope>
    <source>
        <strain evidence="3">BIM B-1768</strain>
    </source>
</reference>
<dbReference type="GO" id="GO:0008483">
    <property type="term" value="F:transaminase activity"/>
    <property type="evidence" value="ECO:0007669"/>
    <property type="project" value="UniProtKB-KW"/>
</dbReference>
<dbReference type="InterPro" id="IPR015421">
    <property type="entry name" value="PyrdxlP-dep_Trfase_major"/>
</dbReference>
<evidence type="ECO:0000256" key="1">
    <source>
        <dbReference type="ARBA" id="ARBA00037999"/>
    </source>
</evidence>
<dbReference type="Gene3D" id="3.90.1150.10">
    <property type="entry name" value="Aspartate Aminotransferase, domain 1"/>
    <property type="match status" value="1"/>
</dbReference>
<dbReference type="PIRSF" id="PIRSF000390">
    <property type="entry name" value="PLP_StrS"/>
    <property type="match status" value="1"/>
</dbReference>
<keyword evidence="2" id="KW-0663">Pyridoxal phosphate</keyword>
<dbReference type="PANTHER" id="PTHR30244">
    <property type="entry name" value="TRANSAMINASE"/>
    <property type="match status" value="1"/>
</dbReference>
<dbReference type="PANTHER" id="PTHR30244:SF34">
    <property type="entry name" value="DTDP-4-AMINO-4,6-DIDEOXYGALACTOSE TRANSAMINASE"/>
    <property type="match status" value="1"/>
</dbReference>
<name>A0ABY6ASW4_9BURK</name>
<evidence type="ECO:0000256" key="2">
    <source>
        <dbReference type="RuleBase" id="RU004508"/>
    </source>
</evidence>
<dbReference type="InterPro" id="IPR015424">
    <property type="entry name" value="PyrdxlP-dep_Trfase"/>
</dbReference>
<dbReference type="EMBL" id="CP104562">
    <property type="protein sequence ID" value="UXH76107.1"/>
    <property type="molecule type" value="Genomic_DNA"/>
</dbReference>
<proteinExistence type="inferred from homology"/>
<evidence type="ECO:0000313" key="3">
    <source>
        <dbReference type="EMBL" id="UXH76107.1"/>
    </source>
</evidence>
<dbReference type="CDD" id="cd00616">
    <property type="entry name" value="AHBA_syn"/>
    <property type="match status" value="1"/>
</dbReference>
<comment type="similarity">
    <text evidence="1 2">Belongs to the DegT/DnrJ/EryC1 family.</text>
</comment>
<evidence type="ECO:0000313" key="4">
    <source>
        <dbReference type="Proteomes" id="UP001064933"/>
    </source>
</evidence>
<dbReference type="SUPFAM" id="SSF53383">
    <property type="entry name" value="PLP-dependent transferases"/>
    <property type="match status" value="1"/>
</dbReference>
<dbReference type="Pfam" id="PF01041">
    <property type="entry name" value="DegT_DnrJ_EryC1"/>
    <property type="match status" value="1"/>
</dbReference>
<keyword evidence="4" id="KW-1185">Reference proteome</keyword>
<keyword evidence="3" id="KW-0808">Transferase</keyword>
<dbReference type="Gene3D" id="3.40.640.10">
    <property type="entry name" value="Type I PLP-dependent aspartate aminotransferase-like (Major domain)"/>
    <property type="match status" value="1"/>
</dbReference>
<gene>
    <name evidence="3" type="ORF">N4261_13590</name>
</gene>
<dbReference type="InterPro" id="IPR000653">
    <property type="entry name" value="DegT/StrS_aminotransferase"/>
</dbReference>
<keyword evidence="3" id="KW-0032">Aminotransferase</keyword>
<dbReference type="InterPro" id="IPR015422">
    <property type="entry name" value="PyrdxlP-dep_Trfase_small"/>
</dbReference>
<accession>A0ABY6ASW4</accession>
<protein>
    <submittedName>
        <fullName evidence="3">DegT/DnrJ/EryC1/StrS family aminotransferase</fullName>
    </submittedName>
</protein>